<reference evidence="2" key="1">
    <citation type="journal article" date="2022" name="bioRxiv">
        <title>Sequencing and chromosome-scale assembly of the giantPleurodeles waltlgenome.</title>
        <authorList>
            <person name="Brown T."/>
            <person name="Elewa A."/>
            <person name="Iarovenko S."/>
            <person name="Subramanian E."/>
            <person name="Araus A.J."/>
            <person name="Petzold A."/>
            <person name="Susuki M."/>
            <person name="Suzuki K.-i.T."/>
            <person name="Hayashi T."/>
            <person name="Toyoda A."/>
            <person name="Oliveira C."/>
            <person name="Osipova E."/>
            <person name="Leigh N.D."/>
            <person name="Simon A."/>
            <person name="Yun M.H."/>
        </authorList>
    </citation>
    <scope>NUCLEOTIDE SEQUENCE</scope>
    <source>
        <strain evidence="2">20211129_DDA</strain>
        <tissue evidence="2">Liver</tissue>
    </source>
</reference>
<proteinExistence type="predicted"/>
<sequence length="73" mass="8304">MGKSIVDAGTEERADVNEDFRTQKKNGRREERVETGEEGRDAGAWTGIQGGTEEERQRLEAHGDPRERTQNQF</sequence>
<evidence type="ECO:0000313" key="3">
    <source>
        <dbReference type="Proteomes" id="UP001066276"/>
    </source>
</evidence>
<dbReference type="AlphaFoldDB" id="A0AAV7WQI4"/>
<dbReference type="Proteomes" id="UP001066276">
    <property type="component" value="Chromosome 1_1"/>
</dbReference>
<evidence type="ECO:0000256" key="1">
    <source>
        <dbReference type="SAM" id="MobiDB-lite"/>
    </source>
</evidence>
<gene>
    <name evidence="2" type="ORF">NDU88_002790</name>
</gene>
<comment type="caution">
    <text evidence="2">The sequence shown here is derived from an EMBL/GenBank/DDBJ whole genome shotgun (WGS) entry which is preliminary data.</text>
</comment>
<dbReference type="EMBL" id="JANPWB010000001">
    <property type="protein sequence ID" value="KAJ1215181.1"/>
    <property type="molecule type" value="Genomic_DNA"/>
</dbReference>
<organism evidence="2 3">
    <name type="scientific">Pleurodeles waltl</name>
    <name type="common">Iberian ribbed newt</name>
    <dbReference type="NCBI Taxonomy" id="8319"/>
    <lineage>
        <taxon>Eukaryota</taxon>
        <taxon>Metazoa</taxon>
        <taxon>Chordata</taxon>
        <taxon>Craniata</taxon>
        <taxon>Vertebrata</taxon>
        <taxon>Euteleostomi</taxon>
        <taxon>Amphibia</taxon>
        <taxon>Batrachia</taxon>
        <taxon>Caudata</taxon>
        <taxon>Salamandroidea</taxon>
        <taxon>Salamandridae</taxon>
        <taxon>Pleurodelinae</taxon>
        <taxon>Pleurodeles</taxon>
    </lineage>
</organism>
<feature type="compositionally biased region" description="Basic and acidic residues" evidence="1">
    <location>
        <begin position="10"/>
        <end position="41"/>
    </location>
</feature>
<protein>
    <submittedName>
        <fullName evidence="2">Uncharacterized protein</fullName>
    </submittedName>
</protein>
<keyword evidence="3" id="KW-1185">Reference proteome</keyword>
<feature type="compositionally biased region" description="Basic and acidic residues" evidence="1">
    <location>
        <begin position="53"/>
        <end position="73"/>
    </location>
</feature>
<evidence type="ECO:0000313" key="2">
    <source>
        <dbReference type="EMBL" id="KAJ1215181.1"/>
    </source>
</evidence>
<feature type="region of interest" description="Disordered" evidence="1">
    <location>
        <begin position="1"/>
        <end position="73"/>
    </location>
</feature>
<accession>A0AAV7WQI4</accession>
<name>A0AAV7WQI4_PLEWA</name>